<dbReference type="InterPro" id="IPR014001">
    <property type="entry name" value="Helicase_ATP-bd"/>
</dbReference>
<dbReference type="GO" id="GO:0016787">
    <property type="term" value="F:hydrolase activity"/>
    <property type="evidence" value="ECO:0007669"/>
    <property type="project" value="UniProtKB-KW"/>
</dbReference>
<feature type="short sequence motif" description="Q motif" evidence="8">
    <location>
        <begin position="9"/>
        <end position="37"/>
    </location>
</feature>
<keyword evidence="2 7" id="KW-0547">Nucleotide-binding</keyword>
<proteinExistence type="inferred from homology"/>
<organism evidence="13 14">
    <name type="scientific">Candidatus Sedimenticola endophacoides</name>
    <dbReference type="NCBI Taxonomy" id="2548426"/>
    <lineage>
        <taxon>Bacteria</taxon>
        <taxon>Pseudomonadati</taxon>
        <taxon>Pseudomonadota</taxon>
        <taxon>Gammaproteobacteria</taxon>
        <taxon>Chromatiales</taxon>
        <taxon>Sedimenticolaceae</taxon>
        <taxon>Sedimenticola</taxon>
    </lineage>
</organism>
<evidence type="ECO:0000259" key="12">
    <source>
        <dbReference type="PROSITE" id="PS51195"/>
    </source>
</evidence>
<name>A0A6N4DRR9_9GAMM</name>
<evidence type="ECO:0000259" key="10">
    <source>
        <dbReference type="PROSITE" id="PS51192"/>
    </source>
</evidence>
<dbReference type="InterPro" id="IPR027417">
    <property type="entry name" value="P-loop_NTPase"/>
</dbReference>
<dbReference type="GO" id="GO:0005829">
    <property type="term" value="C:cytosol"/>
    <property type="evidence" value="ECO:0007669"/>
    <property type="project" value="TreeGrafter"/>
</dbReference>
<dbReference type="InterPro" id="IPR014014">
    <property type="entry name" value="RNA_helicase_DEAD_Q_motif"/>
</dbReference>
<dbReference type="PANTHER" id="PTHR47959:SF10">
    <property type="entry name" value="ATP-DEPENDENT RNA HELICASE RHLB"/>
    <property type="match status" value="1"/>
</dbReference>
<evidence type="ECO:0000256" key="7">
    <source>
        <dbReference type="HAMAP-Rule" id="MF_00661"/>
    </source>
</evidence>
<dbReference type="InterPro" id="IPR023554">
    <property type="entry name" value="RNA_helicase_ATP-dep_RhlB"/>
</dbReference>
<feature type="region of interest" description="Disordered" evidence="9">
    <location>
        <begin position="399"/>
        <end position="473"/>
    </location>
</feature>
<dbReference type="Pfam" id="PF00271">
    <property type="entry name" value="Helicase_C"/>
    <property type="match status" value="1"/>
</dbReference>
<dbReference type="GO" id="GO:0003723">
    <property type="term" value="F:RNA binding"/>
    <property type="evidence" value="ECO:0007669"/>
    <property type="project" value="UniProtKB-UniRule"/>
</dbReference>
<dbReference type="GO" id="GO:0006401">
    <property type="term" value="P:RNA catabolic process"/>
    <property type="evidence" value="ECO:0007669"/>
    <property type="project" value="UniProtKB-UniRule"/>
</dbReference>
<evidence type="ECO:0000256" key="4">
    <source>
        <dbReference type="ARBA" id="ARBA00022806"/>
    </source>
</evidence>
<dbReference type="SUPFAM" id="SSF52540">
    <property type="entry name" value="P-loop containing nucleoside triphosphate hydrolases"/>
    <property type="match status" value="1"/>
</dbReference>
<dbReference type="SMART" id="SM00487">
    <property type="entry name" value="DEXDc"/>
    <property type="match status" value="1"/>
</dbReference>
<protein>
    <recommendedName>
        <fullName evidence="7">ATP-dependent RNA helicase RhlB</fullName>
        <ecNumber evidence="7">3.6.4.13</ecNumber>
    </recommendedName>
</protein>
<dbReference type="PANTHER" id="PTHR47959">
    <property type="entry name" value="ATP-DEPENDENT RNA HELICASE RHLE-RELATED"/>
    <property type="match status" value="1"/>
</dbReference>
<comment type="catalytic activity">
    <reaction evidence="7">
        <text>ATP + H2O = ADP + phosphate + H(+)</text>
        <dbReference type="Rhea" id="RHEA:13065"/>
        <dbReference type="ChEBI" id="CHEBI:15377"/>
        <dbReference type="ChEBI" id="CHEBI:15378"/>
        <dbReference type="ChEBI" id="CHEBI:30616"/>
        <dbReference type="ChEBI" id="CHEBI:43474"/>
        <dbReference type="ChEBI" id="CHEBI:456216"/>
        <dbReference type="EC" id="3.6.4.13"/>
    </reaction>
</comment>
<evidence type="ECO:0000256" key="9">
    <source>
        <dbReference type="SAM" id="MobiDB-lite"/>
    </source>
</evidence>
<feature type="compositionally biased region" description="Basic and acidic residues" evidence="9">
    <location>
        <begin position="399"/>
        <end position="409"/>
    </location>
</feature>
<comment type="subcellular location">
    <subcellularLocation>
        <location evidence="7">Cytoplasm</location>
    </subcellularLocation>
</comment>
<keyword evidence="4 7" id="KW-0347">Helicase</keyword>
<dbReference type="CDD" id="cd18787">
    <property type="entry name" value="SF2_C_DEAD"/>
    <property type="match status" value="1"/>
</dbReference>
<gene>
    <name evidence="7" type="primary">rhlB</name>
    <name evidence="13" type="ORF">C3L24_07590</name>
</gene>
<dbReference type="AlphaFoldDB" id="A0A6N4DRR9"/>
<evidence type="ECO:0000256" key="5">
    <source>
        <dbReference type="ARBA" id="ARBA00022840"/>
    </source>
</evidence>
<evidence type="ECO:0000256" key="8">
    <source>
        <dbReference type="PROSITE-ProRule" id="PRU00552"/>
    </source>
</evidence>
<comment type="caution">
    <text evidence="13">The sequence shown here is derived from an EMBL/GenBank/DDBJ whole genome shotgun (WGS) entry which is preliminary data.</text>
</comment>
<dbReference type="InterPro" id="IPR011545">
    <property type="entry name" value="DEAD/DEAH_box_helicase_dom"/>
</dbReference>
<keyword evidence="5 7" id="KW-0067">ATP-binding</keyword>
<feature type="compositionally biased region" description="Basic residues" evidence="9">
    <location>
        <begin position="459"/>
        <end position="473"/>
    </location>
</feature>
<dbReference type="EMBL" id="PQCO01000197">
    <property type="protein sequence ID" value="PUE01644.1"/>
    <property type="molecule type" value="Genomic_DNA"/>
</dbReference>
<evidence type="ECO:0000256" key="2">
    <source>
        <dbReference type="ARBA" id="ARBA00022741"/>
    </source>
</evidence>
<sequence length="473" mass="52377">MSEKHLTDIKFNSFELDERLKQGIEEAGFFYCTPIQAETIPVALAGEDVAGQAQTGTGKTAAFLLATFQNLLNRPADAERKPTQPRALMLAPTRELAIQIHKDAEQLGKHLELKLGLVYGGTGYDQQRKQLEEGVDILIGTPGRLIDYFKQHIFDLKAIQVVVLDEADRMFDLGFIKDIRYLMRRCPPPTRRQGLLFSATLSYRVTELAYEHMNNPIEIEVAADKVTADKVTQACYMTANEEKVPLLVGLMRSLEPARSIVFVNTKRTADRIWGFLEGNGLKAAILSGDVPQKKRMSLLHKFQQGELPILVATDVAARGLHIPDVSHVFNFDLPEDAEDYVHRIGRTARAGASGDAISFACETYSFSLSDIEQYIGHALPMQRVSDDLLAEIDPRSRVRVERRDTDRGGRGRQGASRGRGGRSRDSGRGGRSGGNREGTGKPAAEAAAPKQDKSEGAAKKRRRRRPRKPASGD</sequence>
<dbReference type="GO" id="GO:0003724">
    <property type="term" value="F:RNA helicase activity"/>
    <property type="evidence" value="ECO:0007669"/>
    <property type="project" value="UniProtKB-UniRule"/>
</dbReference>
<evidence type="ECO:0000256" key="1">
    <source>
        <dbReference type="ARBA" id="ARBA00022490"/>
    </source>
</evidence>
<comment type="similarity">
    <text evidence="7">Belongs to the DEAD box helicase family. RhlB subfamily.</text>
</comment>
<dbReference type="GO" id="GO:0005524">
    <property type="term" value="F:ATP binding"/>
    <property type="evidence" value="ECO:0007669"/>
    <property type="project" value="UniProtKB-UniRule"/>
</dbReference>
<dbReference type="InterPro" id="IPR001650">
    <property type="entry name" value="Helicase_C-like"/>
</dbReference>
<keyword evidence="3 7" id="KW-0378">Hydrolase</keyword>
<comment type="function">
    <text evidence="7">DEAD-box RNA helicase involved in RNA degradation. Has RNA-dependent ATPase activity and unwinds double-stranded RNA.</text>
</comment>
<evidence type="ECO:0000259" key="11">
    <source>
        <dbReference type="PROSITE" id="PS51194"/>
    </source>
</evidence>
<dbReference type="PROSITE" id="PS00039">
    <property type="entry name" value="DEAD_ATP_HELICASE"/>
    <property type="match status" value="1"/>
</dbReference>
<feature type="domain" description="DEAD-box RNA helicase Q" evidence="12">
    <location>
        <begin position="9"/>
        <end position="37"/>
    </location>
</feature>
<dbReference type="PROSITE" id="PS51195">
    <property type="entry name" value="Q_MOTIF"/>
    <property type="match status" value="1"/>
</dbReference>
<feature type="domain" description="Helicase C-terminal" evidence="11">
    <location>
        <begin position="230"/>
        <end position="392"/>
    </location>
</feature>
<keyword evidence="6 7" id="KW-0694">RNA-binding</keyword>
<dbReference type="CDD" id="cd00268">
    <property type="entry name" value="DEADc"/>
    <property type="match status" value="1"/>
</dbReference>
<accession>A0A6N4DRR9</accession>
<evidence type="ECO:0000313" key="14">
    <source>
        <dbReference type="Proteomes" id="UP000250928"/>
    </source>
</evidence>
<dbReference type="InterPro" id="IPR050079">
    <property type="entry name" value="DEAD_box_RNA_helicase"/>
</dbReference>
<dbReference type="PROSITE" id="PS51194">
    <property type="entry name" value="HELICASE_CTER"/>
    <property type="match status" value="1"/>
</dbReference>
<dbReference type="HAMAP" id="MF_00661">
    <property type="entry name" value="DEAD_helicase_RhlB"/>
    <property type="match status" value="1"/>
</dbReference>
<dbReference type="SMART" id="SM00490">
    <property type="entry name" value="HELICc"/>
    <property type="match status" value="1"/>
</dbReference>
<feature type="domain" description="Helicase ATP-binding" evidence="10">
    <location>
        <begin position="40"/>
        <end position="219"/>
    </location>
</feature>
<evidence type="ECO:0000256" key="6">
    <source>
        <dbReference type="ARBA" id="ARBA00022884"/>
    </source>
</evidence>
<dbReference type="NCBIfam" id="NF003419">
    <property type="entry name" value="PRK04837.1"/>
    <property type="match status" value="1"/>
</dbReference>
<evidence type="ECO:0000256" key="3">
    <source>
        <dbReference type="ARBA" id="ARBA00022801"/>
    </source>
</evidence>
<dbReference type="InterPro" id="IPR044742">
    <property type="entry name" value="DEAD/DEAH_RhlB"/>
</dbReference>
<dbReference type="Gene3D" id="3.40.50.300">
    <property type="entry name" value="P-loop containing nucleotide triphosphate hydrolases"/>
    <property type="match status" value="2"/>
</dbReference>
<evidence type="ECO:0000313" key="13">
    <source>
        <dbReference type="EMBL" id="PUE01644.1"/>
    </source>
</evidence>
<comment type="subunit">
    <text evidence="7">Component of the RNA degradosome, which is a multiprotein complex involved in RNA processing and mRNA degradation.</text>
</comment>
<dbReference type="InterPro" id="IPR000629">
    <property type="entry name" value="RNA-helicase_DEAD-box_CS"/>
</dbReference>
<dbReference type="Proteomes" id="UP000250928">
    <property type="component" value="Unassembled WGS sequence"/>
</dbReference>
<dbReference type="EC" id="3.6.4.13" evidence="7"/>
<dbReference type="PROSITE" id="PS51192">
    <property type="entry name" value="HELICASE_ATP_BIND_1"/>
    <property type="match status" value="1"/>
</dbReference>
<keyword evidence="1 7" id="KW-0963">Cytoplasm</keyword>
<dbReference type="Pfam" id="PF00270">
    <property type="entry name" value="DEAD"/>
    <property type="match status" value="1"/>
</dbReference>
<reference evidence="13 14" key="1">
    <citation type="submission" date="2018-01" db="EMBL/GenBank/DDBJ databases">
        <title>Novel co-symbiosis in the lucinid bivalve Phacoides pectinatus.</title>
        <authorList>
            <person name="Lim S.J."/>
            <person name="Davis B.G."/>
            <person name="Gill D.E."/>
            <person name="Engel A.S."/>
            <person name="Anderson L.C."/>
            <person name="Campbell B.J."/>
        </authorList>
    </citation>
    <scope>NUCLEOTIDE SEQUENCE [LARGE SCALE GENOMIC DNA]</scope>
    <source>
        <strain evidence="13">N3_P5</strain>
    </source>
</reference>